<proteinExistence type="predicted"/>
<name>A0A8J2PKM0_9HEXA</name>
<keyword evidence="3" id="KW-1185">Reference proteome</keyword>
<gene>
    <name evidence="2" type="ORF">AFUS01_LOCUS43805</name>
</gene>
<comment type="caution">
    <text evidence="2">The sequence shown here is derived from an EMBL/GenBank/DDBJ whole genome shotgun (WGS) entry which is preliminary data.</text>
</comment>
<sequence>MKILFLCALIYSLVTLFSLRTCDGRPQFTRSLDLSSTDLQDLQLAGSPLTDVEQGPSPPRAKRIACLFEWVFTGSCG</sequence>
<dbReference type="EMBL" id="CAJVCH010570174">
    <property type="protein sequence ID" value="CAG7834283.1"/>
    <property type="molecule type" value="Genomic_DNA"/>
</dbReference>
<feature type="chain" id="PRO_5035320400" evidence="1">
    <location>
        <begin position="25"/>
        <end position="77"/>
    </location>
</feature>
<dbReference type="Proteomes" id="UP000708208">
    <property type="component" value="Unassembled WGS sequence"/>
</dbReference>
<evidence type="ECO:0000313" key="2">
    <source>
        <dbReference type="EMBL" id="CAG7834283.1"/>
    </source>
</evidence>
<organism evidence="2 3">
    <name type="scientific">Allacma fusca</name>
    <dbReference type="NCBI Taxonomy" id="39272"/>
    <lineage>
        <taxon>Eukaryota</taxon>
        <taxon>Metazoa</taxon>
        <taxon>Ecdysozoa</taxon>
        <taxon>Arthropoda</taxon>
        <taxon>Hexapoda</taxon>
        <taxon>Collembola</taxon>
        <taxon>Symphypleona</taxon>
        <taxon>Sminthuridae</taxon>
        <taxon>Allacma</taxon>
    </lineage>
</organism>
<protein>
    <submittedName>
        <fullName evidence="2">Uncharacterized protein</fullName>
    </submittedName>
</protein>
<evidence type="ECO:0000256" key="1">
    <source>
        <dbReference type="SAM" id="SignalP"/>
    </source>
</evidence>
<dbReference type="AlphaFoldDB" id="A0A8J2PKM0"/>
<reference evidence="2" key="1">
    <citation type="submission" date="2021-06" db="EMBL/GenBank/DDBJ databases">
        <authorList>
            <person name="Hodson N. C."/>
            <person name="Mongue J. A."/>
            <person name="Jaron S. K."/>
        </authorList>
    </citation>
    <scope>NUCLEOTIDE SEQUENCE</scope>
</reference>
<keyword evidence="1" id="KW-0732">Signal</keyword>
<evidence type="ECO:0000313" key="3">
    <source>
        <dbReference type="Proteomes" id="UP000708208"/>
    </source>
</evidence>
<feature type="signal peptide" evidence="1">
    <location>
        <begin position="1"/>
        <end position="24"/>
    </location>
</feature>
<accession>A0A8J2PKM0</accession>